<dbReference type="OrthoDB" id="5174513at2"/>
<gene>
    <name evidence="2" type="ORF">BDK89_3757</name>
</gene>
<sequence length="409" mass="42707">MSNTNATGARSESVRLMNQSVVLRAVHLAGEQSRSALVPATDLTRGAVGTIVGDLVGLGLLEEERAMSDGSPGRPSTLVRPSGRAVVIAFDLRVETIAVGVFTLGGRRLAGTRISRDHDRGPEHTVDELAVIARGLLELLPADTVVHGVGAAIAGLVRHDDQLVVSGPNLGWRDVPLGDLLRDRLGPDIHVAVGNDADLGALAESRRGAAVGLDDLVYISGEVGIGGGMIVGGRPLIGSAGCSGEVGHIPVNPIGIDCNCGSIGCWETEAGDHALFRRVGRPDVVGSAAIEAIVRDAIAGDRKVLAAIDEQARWIAFGLAGIINVFDPDMVVLGGSLARLHPHIAATLDRELDRRVFDVIRSRVRVVPSALGIDSMLIGAAEWAWDRVLTEPAHAANGVAVPKIVRRIA</sequence>
<evidence type="ECO:0000313" key="2">
    <source>
        <dbReference type="EMBL" id="TDT18141.1"/>
    </source>
</evidence>
<dbReference type="SUPFAM" id="SSF46785">
    <property type="entry name" value="Winged helix' DNA-binding domain"/>
    <property type="match status" value="1"/>
</dbReference>
<reference evidence="2 3" key="1">
    <citation type="submission" date="2019-03" db="EMBL/GenBank/DDBJ databases">
        <title>Sequencing the genomes of 1000 actinobacteria strains.</title>
        <authorList>
            <person name="Klenk H.-P."/>
        </authorList>
    </citation>
    <scope>NUCLEOTIDE SEQUENCE [LARGE SCALE GENOMIC DNA]</scope>
    <source>
        <strain evidence="2 3">DSM 18936</strain>
    </source>
</reference>
<dbReference type="EMBL" id="SOAU01000001">
    <property type="protein sequence ID" value="TDT18141.1"/>
    <property type="molecule type" value="Genomic_DNA"/>
</dbReference>
<keyword evidence="2" id="KW-0808">Transferase</keyword>
<dbReference type="Gene3D" id="1.10.10.10">
    <property type="entry name" value="Winged helix-like DNA-binding domain superfamily/Winged helix DNA-binding domain"/>
    <property type="match status" value="1"/>
</dbReference>
<proteinExistence type="inferred from homology"/>
<dbReference type="InterPro" id="IPR036390">
    <property type="entry name" value="WH_DNA-bd_sf"/>
</dbReference>
<dbReference type="CDD" id="cd24076">
    <property type="entry name" value="ASKHA_ATPase_ROK_BsXylR-like"/>
    <property type="match status" value="1"/>
</dbReference>
<keyword evidence="2" id="KW-0418">Kinase</keyword>
<dbReference type="InterPro" id="IPR000600">
    <property type="entry name" value="ROK"/>
</dbReference>
<dbReference type="InterPro" id="IPR036388">
    <property type="entry name" value="WH-like_DNA-bd_sf"/>
</dbReference>
<dbReference type="SUPFAM" id="SSF53067">
    <property type="entry name" value="Actin-like ATPase domain"/>
    <property type="match status" value="1"/>
</dbReference>
<dbReference type="PANTHER" id="PTHR18964:SF149">
    <property type="entry name" value="BIFUNCTIONAL UDP-N-ACETYLGLUCOSAMINE 2-EPIMERASE_N-ACETYLMANNOSAMINE KINASE"/>
    <property type="match status" value="1"/>
</dbReference>
<dbReference type="AlphaFoldDB" id="A0A4R7I3I6"/>
<dbReference type="Pfam" id="PF00480">
    <property type="entry name" value="ROK"/>
    <property type="match status" value="1"/>
</dbReference>
<keyword evidence="3" id="KW-1185">Reference proteome</keyword>
<dbReference type="GO" id="GO:0016301">
    <property type="term" value="F:kinase activity"/>
    <property type="evidence" value="ECO:0007669"/>
    <property type="project" value="UniProtKB-KW"/>
</dbReference>
<evidence type="ECO:0000313" key="3">
    <source>
        <dbReference type="Proteomes" id="UP000294558"/>
    </source>
</evidence>
<dbReference type="RefSeq" id="WP_133870376.1">
    <property type="nucleotide sequence ID" value="NZ_SOAU01000001.1"/>
</dbReference>
<dbReference type="InterPro" id="IPR043129">
    <property type="entry name" value="ATPase_NBD"/>
</dbReference>
<comment type="similarity">
    <text evidence="1">Belongs to the ROK (NagC/XylR) family.</text>
</comment>
<accession>A0A4R7I3I6</accession>
<evidence type="ECO:0000256" key="1">
    <source>
        <dbReference type="ARBA" id="ARBA00006479"/>
    </source>
</evidence>
<dbReference type="Gene3D" id="3.30.420.40">
    <property type="match status" value="2"/>
</dbReference>
<name>A0A4R7I3I6_9ACTN</name>
<comment type="caution">
    <text evidence="2">The sequence shown here is derived from an EMBL/GenBank/DDBJ whole genome shotgun (WGS) entry which is preliminary data.</text>
</comment>
<organism evidence="2 3">
    <name type="scientific">Ilumatobacter fluminis</name>
    <dbReference type="NCBI Taxonomy" id="467091"/>
    <lineage>
        <taxon>Bacteria</taxon>
        <taxon>Bacillati</taxon>
        <taxon>Actinomycetota</taxon>
        <taxon>Acidimicrobiia</taxon>
        <taxon>Acidimicrobiales</taxon>
        <taxon>Ilumatobacteraceae</taxon>
        <taxon>Ilumatobacter</taxon>
    </lineage>
</organism>
<protein>
    <submittedName>
        <fullName evidence="2">Putative NBD/HSP70 family sugar kinase</fullName>
    </submittedName>
</protein>
<dbReference type="Proteomes" id="UP000294558">
    <property type="component" value="Unassembled WGS sequence"/>
</dbReference>
<dbReference type="PANTHER" id="PTHR18964">
    <property type="entry name" value="ROK (REPRESSOR, ORF, KINASE) FAMILY"/>
    <property type="match status" value="1"/>
</dbReference>